<proteinExistence type="predicted"/>
<feature type="domain" description="TBC1" evidence="2">
    <location>
        <begin position="50"/>
        <end position="81"/>
    </location>
</feature>
<evidence type="ECO:0000313" key="4">
    <source>
        <dbReference type="Proteomes" id="UP001153714"/>
    </source>
</evidence>
<dbReference type="InterPro" id="IPR032738">
    <property type="entry name" value="Tbc1d30_C"/>
</dbReference>
<accession>A0A9N9WCC4</accession>
<dbReference type="OrthoDB" id="289721at2759"/>
<feature type="region of interest" description="Disordered" evidence="1">
    <location>
        <begin position="1"/>
        <end position="25"/>
    </location>
</feature>
<gene>
    <name evidence="3" type="ORF">DIATSA_LOCUS3098</name>
</gene>
<dbReference type="Pfam" id="PF15733">
    <property type="entry name" value="DUF4682"/>
    <property type="match status" value="1"/>
</dbReference>
<dbReference type="EMBL" id="OU893344">
    <property type="protein sequence ID" value="CAG9785042.1"/>
    <property type="molecule type" value="Genomic_DNA"/>
</dbReference>
<reference evidence="3" key="1">
    <citation type="submission" date="2021-12" db="EMBL/GenBank/DDBJ databases">
        <authorList>
            <person name="King R."/>
        </authorList>
    </citation>
    <scope>NUCLEOTIDE SEQUENCE</scope>
</reference>
<reference evidence="3" key="2">
    <citation type="submission" date="2022-10" db="EMBL/GenBank/DDBJ databases">
        <authorList>
            <consortium name="ENA_rothamsted_submissions"/>
            <consortium name="culmorum"/>
            <person name="King R."/>
        </authorList>
    </citation>
    <scope>NUCLEOTIDE SEQUENCE</scope>
</reference>
<name>A0A9N9WCC4_9NEOP</name>
<evidence type="ECO:0000256" key="1">
    <source>
        <dbReference type="SAM" id="MobiDB-lite"/>
    </source>
</evidence>
<keyword evidence="4" id="KW-1185">Reference proteome</keyword>
<evidence type="ECO:0000259" key="2">
    <source>
        <dbReference type="Pfam" id="PF15733"/>
    </source>
</evidence>
<dbReference type="AlphaFoldDB" id="A0A9N9WCC4"/>
<dbReference type="Proteomes" id="UP001153714">
    <property type="component" value="Chromosome 13"/>
</dbReference>
<evidence type="ECO:0000313" key="3">
    <source>
        <dbReference type="EMBL" id="CAG9785042.1"/>
    </source>
</evidence>
<organism evidence="3 4">
    <name type="scientific">Diatraea saccharalis</name>
    <name type="common">sugarcane borer</name>
    <dbReference type="NCBI Taxonomy" id="40085"/>
    <lineage>
        <taxon>Eukaryota</taxon>
        <taxon>Metazoa</taxon>
        <taxon>Ecdysozoa</taxon>
        <taxon>Arthropoda</taxon>
        <taxon>Hexapoda</taxon>
        <taxon>Insecta</taxon>
        <taxon>Pterygota</taxon>
        <taxon>Neoptera</taxon>
        <taxon>Endopterygota</taxon>
        <taxon>Lepidoptera</taxon>
        <taxon>Glossata</taxon>
        <taxon>Ditrysia</taxon>
        <taxon>Pyraloidea</taxon>
        <taxon>Crambidae</taxon>
        <taxon>Crambinae</taxon>
        <taxon>Diatraea</taxon>
    </lineage>
</organism>
<protein>
    <recommendedName>
        <fullName evidence="2">TBC1 domain-containing protein</fullName>
    </recommendedName>
</protein>
<sequence length="111" mass="12343">MQSMTKRGLRLFYSEDEGDSSDDGNKMALATVIPRREERLGAGDRLSLDIGALKRQYARLRERQRQAHVILAAACARHAAERHPPCRFKVNISAPESASNVADVLLKLCPV</sequence>